<proteinExistence type="predicted"/>
<sequence>MDDPLPPGKQNPGPTGDPNEDDPEDPDEEEEDDKCALELGLPVPTYDGPIGKPSATTSVAPPPPPPSSKPPPPRSKPSPNPSTEKVHCYNSGAMVGRGDMMNAINNFCGKYEGTVLDATASNSLHTAADWSGAVCVDNSCFDYISVSVTVINGCAFTIDGSSPSDQCGRILRRATDECDQSSTRFKQGGTITSNCATWLIDPNIWWD</sequence>
<feature type="region of interest" description="Disordered" evidence="1">
    <location>
        <begin position="1"/>
        <end position="86"/>
    </location>
</feature>
<gene>
    <name evidence="2" type="ORF">OCU04_001019</name>
</gene>
<protein>
    <submittedName>
        <fullName evidence="2">Uncharacterized protein</fullName>
    </submittedName>
</protein>
<dbReference type="AlphaFoldDB" id="A0A9X0B069"/>
<organism evidence="2 3">
    <name type="scientific">Sclerotinia nivalis</name>
    <dbReference type="NCBI Taxonomy" id="352851"/>
    <lineage>
        <taxon>Eukaryota</taxon>
        <taxon>Fungi</taxon>
        <taxon>Dikarya</taxon>
        <taxon>Ascomycota</taxon>
        <taxon>Pezizomycotina</taxon>
        <taxon>Leotiomycetes</taxon>
        <taxon>Helotiales</taxon>
        <taxon>Sclerotiniaceae</taxon>
        <taxon>Sclerotinia</taxon>
    </lineage>
</organism>
<evidence type="ECO:0000313" key="3">
    <source>
        <dbReference type="Proteomes" id="UP001152300"/>
    </source>
</evidence>
<feature type="compositionally biased region" description="Pro residues" evidence="1">
    <location>
        <begin position="60"/>
        <end position="80"/>
    </location>
</feature>
<feature type="compositionally biased region" description="Acidic residues" evidence="1">
    <location>
        <begin position="18"/>
        <end position="33"/>
    </location>
</feature>
<keyword evidence="3" id="KW-1185">Reference proteome</keyword>
<dbReference type="OrthoDB" id="73875at2759"/>
<comment type="caution">
    <text evidence="2">The sequence shown here is derived from an EMBL/GenBank/DDBJ whole genome shotgun (WGS) entry which is preliminary data.</text>
</comment>
<reference evidence="2" key="1">
    <citation type="submission" date="2022-11" db="EMBL/GenBank/DDBJ databases">
        <title>Genome Resource of Sclerotinia nivalis Strain SnTB1, a Plant Pathogen Isolated from American Ginseng.</title>
        <authorList>
            <person name="Fan S."/>
        </authorList>
    </citation>
    <scope>NUCLEOTIDE SEQUENCE</scope>
    <source>
        <strain evidence="2">SnTB1</strain>
    </source>
</reference>
<accession>A0A9X0B069</accession>
<name>A0A9X0B069_9HELO</name>
<evidence type="ECO:0000313" key="2">
    <source>
        <dbReference type="EMBL" id="KAJ8070648.1"/>
    </source>
</evidence>
<evidence type="ECO:0000256" key="1">
    <source>
        <dbReference type="SAM" id="MobiDB-lite"/>
    </source>
</evidence>
<dbReference type="Proteomes" id="UP001152300">
    <property type="component" value="Unassembled WGS sequence"/>
</dbReference>
<dbReference type="EMBL" id="JAPEIS010000001">
    <property type="protein sequence ID" value="KAJ8070648.1"/>
    <property type="molecule type" value="Genomic_DNA"/>
</dbReference>